<dbReference type="EMBL" id="GL636496">
    <property type="protein sequence ID" value="EFW16840.1"/>
    <property type="molecule type" value="Genomic_DNA"/>
</dbReference>
<sequence length="82" mass="9028">MHILSAGPWEYAAVDQGNGWMFSTLYTFPPVAGNANFCRRARTISKVDAVYGGDPMGGIVKSGFDQATWFSKSDKPGHMNRR</sequence>
<name>E9DAA9_COCPS</name>
<reference evidence="2" key="1">
    <citation type="journal article" date="2010" name="Genome Res.">
        <title>Population genomic sequencing of Coccidioides fungi reveals recent hybridization and transposon control.</title>
        <authorList>
            <person name="Neafsey D.E."/>
            <person name="Barker B.M."/>
            <person name="Sharpton T.J."/>
            <person name="Stajich J.E."/>
            <person name="Park D.J."/>
            <person name="Whiston E."/>
            <person name="Hung C.-Y."/>
            <person name="McMahan C."/>
            <person name="White J."/>
            <person name="Sykes S."/>
            <person name="Heiman D."/>
            <person name="Young S."/>
            <person name="Zeng Q."/>
            <person name="Abouelleil A."/>
            <person name="Aftuck L."/>
            <person name="Bessette D."/>
            <person name="Brown A."/>
            <person name="FitzGerald M."/>
            <person name="Lui A."/>
            <person name="Macdonald J.P."/>
            <person name="Priest M."/>
            <person name="Orbach M.J."/>
            <person name="Galgiani J.N."/>
            <person name="Kirkland T.N."/>
            <person name="Cole G.T."/>
            <person name="Birren B.W."/>
            <person name="Henn M.R."/>
            <person name="Taylor J.W."/>
            <person name="Rounsley S.D."/>
        </authorList>
    </citation>
    <scope>NUCLEOTIDE SEQUENCE [LARGE SCALE GENOMIC DNA]</scope>
    <source>
        <strain evidence="2">RMSCC 757 / Silveira</strain>
    </source>
</reference>
<organism evidence="2">
    <name type="scientific">Coccidioides posadasii (strain RMSCC 757 / Silveira)</name>
    <name type="common">Valley fever fungus</name>
    <dbReference type="NCBI Taxonomy" id="443226"/>
    <lineage>
        <taxon>Eukaryota</taxon>
        <taxon>Fungi</taxon>
        <taxon>Dikarya</taxon>
        <taxon>Ascomycota</taxon>
        <taxon>Pezizomycotina</taxon>
        <taxon>Eurotiomycetes</taxon>
        <taxon>Eurotiomycetidae</taxon>
        <taxon>Onygenales</taxon>
        <taxon>Onygenaceae</taxon>
        <taxon>Coccidioides</taxon>
    </lineage>
</organism>
<keyword evidence="2" id="KW-1185">Reference proteome</keyword>
<gene>
    <name evidence="1" type="ORF">CPSG_06799</name>
</gene>
<proteinExistence type="predicted"/>
<protein>
    <submittedName>
        <fullName evidence="1">Uncharacterized protein</fullName>
    </submittedName>
</protein>
<dbReference type="Proteomes" id="UP000002497">
    <property type="component" value="Unassembled WGS sequence"/>
</dbReference>
<dbReference type="HOGENOM" id="CLU_2558139_0_0_1"/>
<evidence type="ECO:0000313" key="1">
    <source>
        <dbReference type="EMBL" id="EFW16840.1"/>
    </source>
</evidence>
<accession>E9DAA9</accession>
<evidence type="ECO:0000313" key="2">
    <source>
        <dbReference type="Proteomes" id="UP000002497"/>
    </source>
</evidence>
<reference evidence="2" key="2">
    <citation type="submission" date="2010-03" db="EMBL/GenBank/DDBJ databases">
        <title>The genome sequence of Coccidioides posadasii strain Silveira.</title>
        <authorList>
            <consortium name="The Broad Institute Genome Sequencing Center for Infectious Disease"/>
            <person name="Neafsey D."/>
            <person name="Orbach M."/>
            <person name="Henn M.R."/>
            <person name="Cole G.T."/>
            <person name="Galgiani J."/>
            <person name="Gardner M.J."/>
            <person name="Kirkland T.N."/>
            <person name="Taylor J.W."/>
            <person name="Young S.K."/>
            <person name="Zeng Q."/>
            <person name="Koehrsen M."/>
            <person name="Alvarado L."/>
            <person name="Berlin A."/>
            <person name="Borenstein D."/>
            <person name="Chapman S.B."/>
            <person name="Chen Z."/>
            <person name="Engels R."/>
            <person name="Freedman E."/>
            <person name="Gellesch M."/>
            <person name="Goldberg J."/>
            <person name="Griggs A."/>
            <person name="Gujja S."/>
            <person name="Heilman E."/>
            <person name="Heiman D."/>
            <person name="Howarth C."/>
            <person name="Jen D."/>
            <person name="Larson L."/>
            <person name="Mehta T."/>
            <person name="Neiman D."/>
            <person name="Park D."/>
            <person name="Pearson M."/>
            <person name="Richards J."/>
            <person name="Roberts A."/>
            <person name="Saif S."/>
            <person name="Shea T."/>
            <person name="Shenoy N."/>
            <person name="Sisk P."/>
            <person name="Stolte C."/>
            <person name="Sykes S."/>
            <person name="Walk T."/>
            <person name="White J."/>
            <person name="Yandava C."/>
            <person name="Haas B."/>
            <person name="Nusbaum C."/>
            <person name="Birren B."/>
        </authorList>
    </citation>
    <scope>NUCLEOTIDE SEQUENCE [LARGE SCALE GENOMIC DNA]</scope>
    <source>
        <strain evidence="2">RMSCC 757 / Silveira</strain>
    </source>
</reference>
<dbReference type="VEuPathDB" id="FungiDB:CPSG_06799"/>
<dbReference type="AlphaFoldDB" id="E9DAA9"/>